<dbReference type="Gene3D" id="1.10.3210.10">
    <property type="entry name" value="Hypothetical protein af1432"/>
    <property type="match status" value="1"/>
</dbReference>
<proteinExistence type="predicted"/>
<evidence type="ECO:0008006" key="3">
    <source>
        <dbReference type="Google" id="ProtNLM"/>
    </source>
</evidence>
<evidence type="ECO:0000313" key="1">
    <source>
        <dbReference type="EMBL" id="KAK3208196.1"/>
    </source>
</evidence>
<comment type="caution">
    <text evidence="1">The sequence shown here is derived from an EMBL/GenBank/DDBJ whole genome shotgun (WGS) entry which is preliminary data.</text>
</comment>
<dbReference type="EMBL" id="WVTA01000008">
    <property type="protein sequence ID" value="KAK3208196.1"/>
    <property type="molecule type" value="Genomic_DNA"/>
</dbReference>
<dbReference type="AlphaFoldDB" id="A0AAN6LW13"/>
<gene>
    <name evidence="1" type="ORF">GRF29_96g1765452</name>
</gene>
<accession>A0AAN6LW13</accession>
<organism evidence="1 2">
    <name type="scientific">Pseudopithomyces chartarum</name>
    <dbReference type="NCBI Taxonomy" id="1892770"/>
    <lineage>
        <taxon>Eukaryota</taxon>
        <taxon>Fungi</taxon>
        <taxon>Dikarya</taxon>
        <taxon>Ascomycota</taxon>
        <taxon>Pezizomycotina</taxon>
        <taxon>Dothideomycetes</taxon>
        <taxon>Pleosporomycetidae</taxon>
        <taxon>Pleosporales</taxon>
        <taxon>Massarineae</taxon>
        <taxon>Didymosphaeriaceae</taxon>
        <taxon>Pseudopithomyces</taxon>
    </lineage>
</organism>
<dbReference type="PANTHER" id="PTHR35569">
    <property type="entry name" value="CYANAMIDE HYDRATASE DDI2-RELATED"/>
    <property type="match status" value="1"/>
</dbReference>
<name>A0AAN6LW13_9PLEO</name>
<reference evidence="1 2" key="1">
    <citation type="submission" date="2021-02" db="EMBL/GenBank/DDBJ databases">
        <title>Genome assembly of Pseudopithomyces chartarum.</title>
        <authorList>
            <person name="Jauregui R."/>
            <person name="Singh J."/>
            <person name="Voisey C."/>
        </authorList>
    </citation>
    <scope>NUCLEOTIDE SEQUENCE [LARGE SCALE GENOMIC DNA]</scope>
    <source>
        <strain evidence="1 2">AGR01</strain>
    </source>
</reference>
<dbReference type="SUPFAM" id="SSF109604">
    <property type="entry name" value="HD-domain/PDEase-like"/>
    <property type="match status" value="1"/>
</dbReference>
<evidence type="ECO:0000313" key="2">
    <source>
        <dbReference type="Proteomes" id="UP001280581"/>
    </source>
</evidence>
<sequence>MVAILGHLTRIIAGVPVPNTPIVNSAISFAHDNLATSTFNHVMRSWLYGQAIINKLPAANISTVDQEAFAVGAILHDMGFSSNNTNLLSPNKRFEVDGADVARSFLQREGRRSWNTNRQQIVWDSIALHGDISIALHKSFTTKLVAAISTIDFAGPEGAKATFGDLVTLTQEEFARISKEYPREDGEREFFISQLVDLCRRKPDTTYDNYVGDFGEKYLANYSRVGHRAIDLLESQPPI</sequence>
<dbReference type="PANTHER" id="PTHR35569:SF1">
    <property type="entry name" value="CYANAMIDE HYDRATASE DDI2-RELATED"/>
    <property type="match status" value="1"/>
</dbReference>
<dbReference type="Proteomes" id="UP001280581">
    <property type="component" value="Unassembled WGS sequence"/>
</dbReference>
<keyword evidence="2" id="KW-1185">Reference proteome</keyword>
<protein>
    <recommendedName>
        <fullName evidence="3">HD domain-containing protein</fullName>
    </recommendedName>
</protein>